<protein>
    <submittedName>
        <fullName evidence="2">Amino acid adenylation</fullName>
    </submittedName>
</protein>
<sequence length="237" mass="25987">RVELGEIESLLAQQPGVGTVAVLLRNEAGVDQLIAYLVSDTSTPSAFTSQLRKTLQAQLPPYMVPGHFELLDSMPRLTSGKIDRKTLKARPLTVDAKAASAESDVAQTEGEIALFAALSTLFPGMPIRRDADFFTDLGGHSFFAARLASALRANPRFAQVTVRDIYQHRRIGAIAEVLDQAPQEMDAPVDWTPPSARRRWRCGVAQALALPVMVSLRMTQWLAPFFTYHLLTGSPDD</sequence>
<dbReference type="InterPro" id="IPR045851">
    <property type="entry name" value="AMP-bd_C_sf"/>
</dbReference>
<proteinExistence type="predicted"/>
<dbReference type="AlphaFoldDB" id="A0A3M3X5E2"/>
<dbReference type="GO" id="GO:0044550">
    <property type="term" value="P:secondary metabolite biosynthetic process"/>
    <property type="evidence" value="ECO:0007669"/>
    <property type="project" value="TreeGrafter"/>
</dbReference>
<dbReference type="GO" id="GO:0031177">
    <property type="term" value="F:phosphopantetheine binding"/>
    <property type="evidence" value="ECO:0007669"/>
    <property type="project" value="TreeGrafter"/>
</dbReference>
<dbReference type="InterPro" id="IPR025110">
    <property type="entry name" value="AMP-bd_C"/>
</dbReference>
<dbReference type="InterPro" id="IPR036736">
    <property type="entry name" value="ACP-like_sf"/>
</dbReference>
<dbReference type="PANTHER" id="PTHR45527:SF1">
    <property type="entry name" value="FATTY ACID SYNTHASE"/>
    <property type="match status" value="1"/>
</dbReference>
<dbReference type="PROSITE" id="PS50075">
    <property type="entry name" value="CARRIER"/>
    <property type="match status" value="1"/>
</dbReference>
<organism evidence="2 3">
    <name type="scientific">Pseudomonas syringae pv. aptata</name>
    <dbReference type="NCBI Taxonomy" id="83167"/>
    <lineage>
        <taxon>Bacteria</taxon>
        <taxon>Pseudomonadati</taxon>
        <taxon>Pseudomonadota</taxon>
        <taxon>Gammaproteobacteria</taxon>
        <taxon>Pseudomonadales</taxon>
        <taxon>Pseudomonadaceae</taxon>
        <taxon>Pseudomonas</taxon>
        <taxon>Pseudomonas syringae</taxon>
    </lineage>
</organism>
<dbReference type="SUPFAM" id="SSF47336">
    <property type="entry name" value="ACP-like"/>
    <property type="match status" value="1"/>
</dbReference>
<reference evidence="2 3" key="1">
    <citation type="submission" date="2018-08" db="EMBL/GenBank/DDBJ databases">
        <title>Recombination of ecologically and evolutionarily significant loci maintains genetic cohesion in the Pseudomonas syringae species complex.</title>
        <authorList>
            <person name="Dillon M."/>
            <person name="Thakur S."/>
            <person name="Almeida R.N.D."/>
            <person name="Weir B.S."/>
            <person name="Guttman D.S."/>
        </authorList>
    </citation>
    <scope>NUCLEOTIDE SEQUENCE [LARGE SCALE GENOMIC DNA]</scope>
    <source>
        <strain evidence="2 3">ICMP 4388</strain>
    </source>
</reference>
<accession>A0A3M3X5E2</accession>
<feature type="domain" description="Carrier" evidence="1">
    <location>
        <begin position="105"/>
        <end position="182"/>
    </location>
</feature>
<dbReference type="Pfam" id="PF00550">
    <property type="entry name" value="PP-binding"/>
    <property type="match status" value="1"/>
</dbReference>
<feature type="non-terminal residue" evidence="2">
    <location>
        <position position="237"/>
    </location>
</feature>
<gene>
    <name evidence="2" type="ORF">ALQ37_05100</name>
</gene>
<evidence type="ECO:0000313" key="3">
    <source>
        <dbReference type="Proteomes" id="UP000274541"/>
    </source>
</evidence>
<evidence type="ECO:0000259" key="1">
    <source>
        <dbReference type="PROSITE" id="PS50075"/>
    </source>
</evidence>
<evidence type="ECO:0000313" key="2">
    <source>
        <dbReference type="EMBL" id="RMO64864.1"/>
    </source>
</evidence>
<dbReference type="Pfam" id="PF13193">
    <property type="entry name" value="AMP-binding_C"/>
    <property type="match status" value="1"/>
</dbReference>
<dbReference type="EMBL" id="RBPX01000192">
    <property type="protein sequence ID" value="RMO64864.1"/>
    <property type="molecule type" value="Genomic_DNA"/>
</dbReference>
<dbReference type="SUPFAM" id="SSF56801">
    <property type="entry name" value="Acetyl-CoA synthetase-like"/>
    <property type="match status" value="1"/>
</dbReference>
<feature type="non-terminal residue" evidence="2">
    <location>
        <position position="1"/>
    </location>
</feature>
<name>A0A3M3X5E2_PSEAP</name>
<comment type="caution">
    <text evidence="2">The sequence shown here is derived from an EMBL/GenBank/DDBJ whole genome shotgun (WGS) entry which is preliminary data.</text>
</comment>
<dbReference type="GO" id="GO:0043041">
    <property type="term" value="P:amino acid activation for nonribosomal peptide biosynthetic process"/>
    <property type="evidence" value="ECO:0007669"/>
    <property type="project" value="TreeGrafter"/>
</dbReference>
<dbReference type="Gene3D" id="3.30.300.30">
    <property type="match status" value="1"/>
</dbReference>
<dbReference type="InterPro" id="IPR009081">
    <property type="entry name" value="PP-bd_ACP"/>
</dbReference>
<dbReference type="GO" id="GO:0005737">
    <property type="term" value="C:cytoplasm"/>
    <property type="evidence" value="ECO:0007669"/>
    <property type="project" value="TreeGrafter"/>
</dbReference>
<dbReference type="Gene3D" id="1.10.1200.10">
    <property type="entry name" value="ACP-like"/>
    <property type="match status" value="1"/>
</dbReference>
<dbReference type="Proteomes" id="UP000274541">
    <property type="component" value="Unassembled WGS sequence"/>
</dbReference>
<dbReference type="PANTHER" id="PTHR45527">
    <property type="entry name" value="NONRIBOSOMAL PEPTIDE SYNTHETASE"/>
    <property type="match status" value="1"/>
</dbReference>